<dbReference type="HOGENOM" id="CLU_3392416_0_0_1"/>
<evidence type="ECO:0000313" key="1">
    <source>
        <dbReference type="EMBL" id="EXL66287.1"/>
    </source>
</evidence>
<sequence>MIGLPFFTRITSSTTCWLDLTPFVLHFLLTPS</sequence>
<reference evidence="1" key="2">
    <citation type="submission" date="2012-05" db="EMBL/GenBank/DDBJ databases">
        <title>The Genome Annotation of Fusarium oxysporum PHW808.</title>
        <authorList>
            <consortium name="The Broad Institute Genomics Platform"/>
            <person name="Ma L.-J."/>
            <person name="Corby-Kistler H."/>
            <person name="Broz K."/>
            <person name="Gale L.R."/>
            <person name="Jonkers W."/>
            <person name="O'Donnell K."/>
            <person name="Ploetz R."/>
            <person name="Steinberg C."/>
            <person name="Schwartz D.C."/>
            <person name="VanEtten H."/>
            <person name="Zhou S."/>
            <person name="Young S.K."/>
            <person name="Zeng Q."/>
            <person name="Gargeya S."/>
            <person name="Fitzgerald M."/>
            <person name="Abouelleil A."/>
            <person name="Alvarado L."/>
            <person name="Chapman S.B."/>
            <person name="Gainer-Dewar J."/>
            <person name="Goldberg J."/>
            <person name="Griggs A."/>
            <person name="Gujja S."/>
            <person name="Hansen M."/>
            <person name="Howarth C."/>
            <person name="Imamovic A."/>
            <person name="Ireland A."/>
            <person name="Larimer J."/>
            <person name="McCowan C."/>
            <person name="Murphy C."/>
            <person name="Pearson M."/>
            <person name="Poon T.W."/>
            <person name="Priest M."/>
            <person name="Roberts A."/>
            <person name="Saif S."/>
            <person name="Shea T."/>
            <person name="Sykes S."/>
            <person name="Wortman J."/>
            <person name="Nusbaum C."/>
            <person name="Birren B."/>
        </authorList>
    </citation>
    <scope>NUCLEOTIDE SEQUENCE</scope>
    <source>
        <strain evidence="1">54008</strain>
    </source>
</reference>
<protein>
    <submittedName>
        <fullName evidence="1">Uncharacterized protein</fullName>
    </submittedName>
</protein>
<dbReference type="Proteomes" id="UP000030676">
    <property type="component" value="Unassembled WGS sequence"/>
</dbReference>
<dbReference type="EMBL" id="JH659051">
    <property type="protein sequence ID" value="EXL66287.1"/>
    <property type="molecule type" value="Genomic_DNA"/>
</dbReference>
<organism evidence="1">
    <name type="scientific">Fusarium oxysporum f. sp. conglutinans race 2 54008</name>
    <dbReference type="NCBI Taxonomy" id="1089457"/>
    <lineage>
        <taxon>Eukaryota</taxon>
        <taxon>Fungi</taxon>
        <taxon>Dikarya</taxon>
        <taxon>Ascomycota</taxon>
        <taxon>Pezizomycotina</taxon>
        <taxon>Sordariomycetes</taxon>
        <taxon>Hypocreomycetidae</taxon>
        <taxon>Hypocreales</taxon>
        <taxon>Nectriaceae</taxon>
        <taxon>Fusarium</taxon>
        <taxon>Fusarium oxysporum species complex</taxon>
    </lineage>
</organism>
<proteinExistence type="predicted"/>
<dbReference type="AlphaFoldDB" id="X0GRS6"/>
<gene>
    <name evidence="1" type="ORF">FOPG_17528</name>
</gene>
<reference evidence="1" key="1">
    <citation type="submission" date="2011-11" db="EMBL/GenBank/DDBJ databases">
        <title>The Genome Sequence of Fusarium oxysporum PHW808.</title>
        <authorList>
            <consortium name="The Broad Institute Genome Sequencing Platform"/>
            <person name="Ma L.-J."/>
            <person name="Gale L.R."/>
            <person name="Schwartz D.C."/>
            <person name="Zhou S."/>
            <person name="Corby-Kistler H."/>
            <person name="Young S.K."/>
            <person name="Zeng Q."/>
            <person name="Gargeya S."/>
            <person name="Fitzgerald M."/>
            <person name="Haas B."/>
            <person name="Abouelleil A."/>
            <person name="Alvarado L."/>
            <person name="Arachchi H.M."/>
            <person name="Berlin A."/>
            <person name="Brown A."/>
            <person name="Chapman S.B."/>
            <person name="Chen Z."/>
            <person name="Dunbar C."/>
            <person name="Freedman E."/>
            <person name="Gearin G."/>
            <person name="Goldberg J."/>
            <person name="Griggs A."/>
            <person name="Gujja S."/>
            <person name="Heiman D."/>
            <person name="Howarth C."/>
            <person name="Larson L."/>
            <person name="Lui A."/>
            <person name="MacDonald P.J.P."/>
            <person name="Montmayeur A."/>
            <person name="Murphy C."/>
            <person name="Neiman D."/>
            <person name="Pearson M."/>
            <person name="Priest M."/>
            <person name="Roberts A."/>
            <person name="Saif S."/>
            <person name="Shea T."/>
            <person name="Shenoy N."/>
            <person name="Sisk P."/>
            <person name="Stolte C."/>
            <person name="Sykes S."/>
            <person name="Wortman J."/>
            <person name="Nusbaum C."/>
            <person name="Birren B."/>
        </authorList>
    </citation>
    <scope>NUCLEOTIDE SEQUENCE [LARGE SCALE GENOMIC DNA]</scope>
    <source>
        <strain evidence="1">54008</strain>
    </source>
</reference>
<accession>X0GRS6</accession>
<name>X0GRS6_FUSOX</name>